<dbReference type="AlphaFoldDB" id="A0AAV4GH45"/>
<protein>
    <submittedName>
        <fullName evidence="1">DNA repair protein RadA</fullName>
    </submittedName>
</protein>
<reference evidence="1 2" key="1">
    <citation type="journal article" date="2021" name="Elife">
        <title>Chloroplast acquisition without the gene transfer in kleptoplastic sea slugs, Plakobranchus ocellatus.</title>
        <authorList>
            <person name="Maeda T."/>
            <person name="Takahashi S."/>
            <person name="Yoshida T."/>
            <person name="Shimamura S."/>
            <person name="Takaki Y."/>
            <person name="Nagai Y."/>
            <person name="Toyoda A."/>
            <person name="Suzuki Y."/>
            <person name="Arimoto A."/>
            <person name="Ishii H."/>
            <person name="Satoh N."/>
            <person name="Nishiyama T."/>
            <person name="Hasebe M."/>
            <person name="Maruyama T."/>
            <person name="Minagawa J."/>
            <person name="Obokata J."/>
            <person name="Shigenobu S."/>
        </authorList>
    </citation>
    <scope>NUCLEOTIDE SEQUENCE [LARGE SCALE GENOMIC DNA]</scope>
</reference>
<proteinExistence type="predicted"/>
<name>A0AAV4GH45_9GAST</name>
<evidence type="ECO:0000313" key="2">
    <source>
        <dbReference type="Proteomes" id="UP000762676"/>
    </source>
</evidence>
<comment type="caution">
    <text evidence="1">The sequence shown here is derived from an EMBL/GenBank/DDBJ whole genome shotgun (WGS) entry which is preliminary data.</text>
</comment>
<accession>A0AAV4GH45</accession>
<organism evidence="1 2">
    <name type="scientific">Elysia marginata</name>
    <dbReference type="NCBI Taxonomy" id="1093978"/>
    <lineage>
        <taxon>Eukaryota</taxon>
        <taxon>Metazoa</taxon>
        <taxon>Spiralia</taxon>
        <taxon>Lophotrochozoa</taxon>
        <taxon>Mollusca</taxon>
        <taxon>Gastropoda</taxon>
        <taxon>Heterobranchia</taxon>
        <taxon>Euthyneura</taxon>
        <taxon>Panpulmonata</taxon>
        <taxon>Sacoglossa</taxon>
        <taxon>Placobranchoidea</taxon>
        <taxon>Plakobranchidae</taxon>
        <taxon>Elysia</taxon>
    </lineage>
</organism>
<dbReference type="EMBL" id="BMAT01004951">
    <property type="protein sequence ID" value="GFR84400.1"/>
    <property type="molecule type" value="Genomic_DNA"/>
</dbReference>
<sequence length="154" mass="17841">MQLAKELAMTMRVGYCSFEEQGKMSMQTHMAIHHMAECGSRFRVFPDETIMDLQNRLDKRRSSEIVFIDSLQHAQMGRGQYNAFKKRYRDKLIVFVSHAEGKNPEGSLAKFIKYDATVKIWVEGFKAFAGGRVQGIKPYVIYEKEAEKYWGGEK</sequence>
<evidence type="ECO:0000313" key="1">
    <source>
        <dbReference type="EMBL" id="GFR84400.1"/>
    </source>
</evidence>
<dbReference type="Proteomes" id="UP000762676">
    <property type="component" value="Unassembled WGS sequence"/>
</dbReference>
<keyword evidence="2" id="KW-1185">Reference proteome</keyword>
<gene>
    <name evidence="1" type="ORF">ElyMa_002416300</name>
</gene>